<evidence type="ECO:0000256" key="19">
    <source>
        <dbReference type="PROSITE-ProRule" id="PRU00027"/>
    </source>
</evidence>
<keyword evidence="2" id="KW-0813">Transport</keyword>
<evidence type="ECO:0000256" key="1">
    <source>
        <dbReference type="ARBA" id="ARBA00008685"/>
    </source>
</evidence>
<dbReference type="SMART" id="SM00918">
    <property type="entry name" value="Lig_chan-Glu_bd"/>
    <property type="match status" value="1"/>
</dbReference>
<dbReference type="Pfam" id="PF01094">
    <property type="entry name" value="ANF_receptor"/>
    <property type="match status" value="1"/>
</dbReference>
<dbReference type="InterPro" id="IPR001320">
    <property type="entry name" value="Iontro_rcpt_C"/>
</dbReference>
<comment type="caution">
    <text evidence="22">The sequence shown here is derived from an EMBL/GenBank/DDBJ whole genome shotgun (WGS) entry which is preliminary data.</text>
</comment>
<reference evidence="22" key="1">
    <citation type="submission" date="2021-04" db="EMBL/GenBank/DDBJ databases">
        <authorList>
            <person name="Tunstrom K."/>
        </authorList>
    </citation>
    <scope>NUCLEOTIDE SEQUENCE</scope>
</reference>
<evidence type="ECO:0000313" key="22">
    <source>
        <dbReference type="EMBL" id="CAG5028270.1"/>
    </source>
</evidence>
<evidence type="ECO:0000313" key="23">
    <source>
        <dbReference type="Proteomes" id="UP000691718"/>
    </source>
</evidence>
<evidence type="ECO:0000256" key="9">
    <source>
        <dbReference type="ARBA" id="ARBA00022989"/>
    </source>
</evidence>
<evidence type="ECO:0000256" key="16">
    <source>
        <dbReference type="ARBA" id="ARBA00023286"/>
    </source>
</evidence>
<sequence>MVPHYETTFSYLIFTFIVGTGECAFRNFESLKTTISIGAIFPPNTVTEVAFASALTRASMESEHYRYTMKVVYSPYGDSFAASRAACDLLASGVVAIFGPTDPNSAAAVEARCRAARVPHIQAVWRPPHVRALKRASPPGINLFPEAVSLSKAVALYIKDTDWNSYTLLYDDDHGLIRLQEILKDADPEHKWLVRRLTPGGDNRPLLKAIKSTGATRVIIDCPAERILEYLRQANEVKFFEDYMSYVLMSLDAHTLDLAELRYGLSNVTCLRIFDHSDSRTRSYLADWKSRSTSDVQIPRTTQEITVEAALASDAARLITGAIESAPEGFTLKSQELQCNSDSKWEIGEEFLNHLLTNPITGITDQILLDNITGERTYFNVEIMELSNSGFNNIAKWNPDNGFTYVRTPVEVSDLLTEKWQNKTFRVVSRIGAPYLVEKVPKAGEELKGNDRYEGYSKDLIHEILTETMHLNYEIIIVPGNLYGSYHKDTKKWDGLIGYLLERKADLAICDLTITYERRSSVDFTTPFMTLGISILYSKPTPPPPELFSFLKPFSVDVWVYMAAAYLMVSLLLHILARLAPKDWENPHPCDKSPEELENIWHIKNSCWLTVGSIMTQGSDILPKGYSTRWVCGMWWFFALIMCSSYTANLAAFLTNAAMDDSIKSAEDLAMQTKIKYGTVNGGSTFSFFKRSNVSTYQRMWAAMESSRPSVFVKNNDEGVERVLKSKRDYAFLMESTAIEYQLERHCNLMQVGTTLDSKGYGIAMPFYSSYRTPVDNAVLKLAESGKLVELKNRWWKVSPEEACVSEEAGEEGTSAEELGVDNVGGVFVVLGVGCGMAAAMGVFEFLWHVREVAIEQKMTQTDAFWAELAFVLSFWKTEKPKIGDKEAICNICNKSLKASGNTTNLRGHLENVHSQQLEDIDVPSKKKKVGNITSYMCIDEATASTSNHNVDLSLQSNIDVDVNQPSTSSSSVKGLVLPSSQKSVATVASTSSDIVINSKKTAQPNVDDFINNIKSITTKDGAKSKKITEAITNFIIMDNKPFSTLECKGFRQLMKEVCPLYNVPSRETIKTRIDEKYEALSHLFKMYIKNAESYCITNDIWT</sequence>
<feature type="transmembrane region" description="Helical" evidence="20">
    <location>
        <begin position="558"/>
        <end position="577"/>
    </location>
</feature>
<evidence type="ECO:0000256" key="7">
    <source>
        <dbReference type="ARBA" id="ARBA00022771"/>
    </source>
</evidence>
<comment type="similarity">
    <text evidence="1">Belongs to the glutamate-gated ion channel (TC 1.A.10.1) family.</text>
</comment>
<evidence type="ECO:0000256" key="8">
    <source>
        <dbReference type="ARBA" id="ARBA00022833"/>
    </source>
</evidence>
<keyword evidence="9 20" id="KW-1133">Transmembrane helix</keyword>
<dbReference type="Pfam" id="PF10613">
    <property type="entry name" value="Lig_chan-Glu_bd"/>
    <property type="match status" value="1"/>
</dbReference>
<evidence type="ECO:0000256" key="6">
    <source>
        <dbReference type="ARBA" id="ARBA00022729"/>
    </source>
</evidence>
<dbReference type="CDD" id="cd06382">
    <property type="entry name" value="PBP1_iGluR_Kainate"/>
    <property type="match status" value="1"/>
</dbReference>
<dbReference type="AlphaFoldDB" id="A0A8S3XK44"/>
<evidence type="ECO:0000256" key="18">
    <source>
        <dbReference type="ARBA" id="ARBA00034104"/>
    </source>
</evidence>
<keyword evidence="15" id="KW-0628">Postsynaptic cell membrane</keyword>
<dbReference type="EMBL" id="CAJQZP010001196">
    <property type="protein sequence ID" value="CAG5028270.1"/>
    <property type="molecule type" value="Genomic_DNA"/>
</dbReference>
<dbReference type="Pfam" id="PF02892">
    <property type="entry name" value="zf-BED"/>
    <property type="match status" value="1"/>
</dbReference>
<evidence type="ECO:0000256" key="13">
    <source>
        <dbReference type="ARBA" id="ARBA00023170"/>
    </source>
</evidence>
<feature type="transmembrane region" description="Helical" evidence="20">
    <location>
        <begin position="634"/>
        <end position="654"/>
    </location>
</feature>
<keyword evidence="23" id="KW-1185">Reference proteome</keyword>
<name>A0A8S3XK44_PARAO</name>
<dbReference type="InterPro" id="IPR019594">
    <property type="entry name" value="Glu/Gly-bd"/>
</dbReference>
<dbReference type="Proteomes" id="UP000691718">
    <property type="component" value="Unassembled WGS sequence"/>
</dbReference>
<dbReference type="OrthoDB" id="5984008at2759"/>
<dbReference type="InterPro" id="IPR003656">
    <property type="entry name" value="Znf_BED"/>
</dbReference>
<keyword evidence="4 20" id="KW-0812">Transmembrane</keyword>
<keyword evidence="6" id="KW-0732">Signal</keyword>
<proteinExistence type="inferred from homology"/>
<feature type="domain" description="BED-type" evidence="21">
    <location>
        <begin position="860"/>
        <end position="921"/>
    </location>
</feature>
<keyword evidence="17" id="KW-0407">Ion channel</keyword>
<evidence type="ECO:0000256" key="17">
    <source>
        <dbReference type="ARBA" id="ARBA00023303"/>
    </source>
</evidence>
<keyword evidence="7 19" id="KW-0863">Zinc-finger</keyword>
<evidence type="ECO:0000256" key="5">
    <source>
        <dbReference type="ARBA" id="ARBA00022723"/>
    </source>
</evidence>
<keyword evidence="3" id="KW-1003">Cell membrane</keyword>
<dbReference type="FunFam" id="3.40.190.10:FF:000060">
    <property type="entry name" value="Glutamate receptor ionotropic, kainate 1"/>
    <property type="match status" value="1"/>
</dbReference>
<keyword evidence="16" id="KW-1071">Ligand-gated ion channel</keyword>
<organism evidence="22 23">
    <name type="scientific">Parnassius apollo</name>
    <name type="common">Apollo butterfly</name>
    <name type="synonym">Papilio apollo</name>
    <dbReference type="NCBI Taxonomy" id="110799"/>
    <lineage>
        <taxon>Eukaryota</taxon>
        <taxon>Metazoa</taxon>
        <taxon>Ecdysozoa</taxon>
        <taxon>Arthropoda</taxon>
        <taxon>Hexapoda</taxon>
        <taxon>Insecta</taxon>
        <taxon>Pterygota</taxon>
        <taxon>Neoptera</taxon>
        <taxon>Endopterygota</taxon>
        <taxon>Lepidoptera</taxon>
        <taxon>Glossata</taxon>
        <taxon>Ditrysia</taxon>
        <taxon>Papilionoidea</taxon>
        <taxon>Papilionidae</taxon>
        <taxon>Parnassiinae</taxon>
        <taxon>Parnassini</taxon>
        <taxon>Parnassius</taxon>
        <taxon>Parnassius</taxon>
    </lineage>
</organism>
<dbReference type="CDD" id="cd13714">
    <property type="entry name" value="PBP2_iGluR_Kainate"/>
    <property type="match status" value="1"/>
</dbReference>
<protein>
    <submittedName>
        <fullName evidence="22">(apollo) hypothetical protein</fullName>
    </submittedName>
</protein>
<dbReference type="FunFam" id="1.10.287.70:FF:000010">
    <property type="entry name" value="Putative glutamate receptor ionotropic kainate 1"/>
    <property type="match status" value="1"/>
</dbReference>
<evidence type="ECO:0000256" key="4">
    <source>
        <dbReference type="ARBA" id="ARBA00022692"/>
    </source>
</evidence>
<dbReference type="GO" id="GO:0045211">
    <property type="term" value="C:postsynaptic membrane"/>
    <property type="evidence" value="ECO:0007669"/>
    <property type="project" value="UniProtKB-SubCell"/>
</dbReference>
<keyword evidence="13" id="KW-0675">Receptor</keyword>
<keyword evidence="12 20" id="KW-0472">Membrane</keyword>
<evidence type="ECO:0000256" key="11">
    <source>
        <dbReference type="ARBA" id="ARBA00023065"/>
    </source>
</evidence>
<evidence type="ECO:0000256" key="15">
    <source>
        <dbReference type="ARBA" id="ARBA00023257"/>
    </source>
</evidence>
<dbReference type="SMART" id="SM00079">
    <property type="entry name" value="PBPe"/>
    <property type="match status" value="1"/>
</dbReference>
<dbReference type="GO" id="GO:0003677">
    <property type="term" value="F:DNA binding"/>
    <property type="evidence" value="ECO:0007669"/>
    <property type="project" value="InterPro"/>
</dbReference>
<keyword evidence="5" id="KW-0479">Metal-binding</keyword>
<evidence type="ECO:0000256" key="14">
    <source>
        <dbReference type="ARBA" id="ARBA00023180"/>
    </source>
</evidence>
<dbReference type="Pfam" id="PF00060">
    <property type="entry name" value="Lig_chan"/>
    <property type="match status" value="1"/>
</dbReference>
<evidence type="ECO:0000259" key="21">
    <source>
        <dbReference type="PROSITE" id="PS50808"/>
    </source>
</evidence>
<keyword evidence="14" id="KW-0325">Glycoprotein</keyword>
<comment type="subcellular location">
    <subcellularLocation>
        <location evidence="18">Postsynaptic cell membrane</location>
        <topology evidence="18">Multi-pass membrane protein</topology>
    </subcellularLocation>
</comment>
<dbReference type="FunFam" id="3.40.190.10:FF:000178">
    <property type="entry name" value="Glutamate receptor subunit"/>
    <property type="match status" value="1"/>
</dbReference>
<accession>A0A8S3XK44</accession>
<evidence type="ECO:0000256" key="10">
    <source>
        <dbReference type="ARBA" id="ARBA00023018"/>
    </source>
</evidence>
<evidence type="ECO:0000256" key="20">
    <source>
        <dbReference type="SAM" id="Phobius"/>
    </source>
</evidence>
<keyword evidence="8" id="KW-0862">Zinc</keyword>
<evidence type="ECO:0000256" key="2">
    <source>
        <dbReference type="ARBA" id="ARBA00022448"/>
    </source>
</evidence>
<evidence type="ECO:0000256" key="3">
    <source>
        <dbReference type="ARBA" id="ARBA00022475"/>
    </source>
</evidence>
<dbReference type="GO" id="GO:0008270">
    <property type="term" value="F:zinc ion binding"/>
    <property type="evidence" value="ECO:0007669"/>
    <property type="project" value="UniProtKB-KW"/>
</dbReference>
<gene>
    <name evidence="22" type="ORF">PAPOLLO_LOCUS19010</name>
</gene>
<keyword evidence="11" id="KW-0406">Ion transport</keyword>
<keyword evidence="10" id="KW-0770">Synapse</keyword>
<dbReference type="PROSITE" id="PS50808">
    <property type="entry name" value="ZF_BED"/>
    <property type="match status" value="1"/>
</dbReference>
<evidence type="ECO:0000256" key="12">
    <source>
        <dbReference type="ARBA" id="ARBA00023136"/>
    </source>
</evidence>
<dbReference type="InterPro" id="IPR001828">
    <property type="entry name" value="ANF_lig-bd_rcpt"/>
</dbReference>
<dbReference type="SMART" id="SM00614">
    <property type="entry name" value="ZnF_BED"/>
    <property type="match status" value="1"/>
</dbReference>
<dbReference type="GO" id="GO:0015276">
    <property type="term" value="F:ligand-gated monoatomic ion channel activity"/>
    <property type="evidence" value="ECO:0007669"/>
    <property type="project" value="InterPro"/>
</dbReference>
<dbReference type="PANTHER" id="PTHR18966">
    <property type="entry name" value="IONOTROPIC GLUTAMATE RECEPTOR"/>
    <property type="match status" value="1"/>
</dbReference>
<dbReference type="InterPro" id="IPR015683">
    <property type="entry name" value="Ionotropic_Glu_rcpt"/>
</dbReference>